<feature type="domain" description="DUF6824" evidence="2">
    <location>
        <begin position="368"/>
        <end position="449"/>
    </location>
</feature>
<evidence type="ECO:0000256" key="1">
    <source>
        <dbReference type="SAM" id="MobiDB-lite"/>
    </source>
</evidence>
<dbReference type="InterPro" id="IPR049227">
    <property type="entry name" value="DUF6824"/>
</dbReference>
<dbReference type="EMBL" id="CAKOGP040000668">
    <property type="protein sequence ID" value="CAJ1937616.1"/>
    <property type="molecule type" value="Genomic_DNA"/>
</dbReference>
<keyword evidence="4" id="KW-1185">Reference proteome</keyword>
<name>A0AAD2FKF5_9STRA</name>
<accession>A0AAD2FKF5</accession>
<dbReference type="InterPro" id="IPR036865">
    <property type="entry name" value="CRAL-TRIO_dom_sf"/>
</dbReference>
<dbReference type="Pfam" id="PF20710">
    <property type="entry name" value="DUF6824"/>
    <property type="match status" value="1"/>
</dbReference>
<protein>
    <recommendedName>
        <fullName evidence="2">DUF6824 domain-containing protein</fullName>
    </recommendedName>
</protein>
<feature type="compositionally biased region" description="Basic and acidic residues" evidence="1">
    <location>
        <begin position="23"/>
        <end position="33"/>
    </location>
</feature>
<dbReference type="Gene3D" id="3.40.525.10">
    <property type="entry name" value="CRAL-TRIO lipid binding domain"/>
    <property type="match status" value="1"/>
</dbReference>
<gene>
    <name evidence="3" type="ORF">CYCCA115_LOCUS5733</name>
</gene>
<comment type="caution">
    <text evidence="3">The sequence shown here is derived from an EMBL/GenBank/DDBJ whole genome shotgun (WGS) entry which is preliminary data.</text>
</comment>
<evidence type="ECO:0000313" key="4">
    <source>
        <dbReference type="Proteomes" id="UP001295423"/>
    </source>
</evidence>
<dbReference type="AlphaFoldDB" id="A0AAD2FKF5"/>
<feature type="compositionally biased region" description="Basic and acidic residues" evidence="1">
    <location>
        <begin position="1"/>
        <end position="10"/>
    </location>
</feature>
<proteinExistence type="predicted"/>
<organism evidence="3 4">
    <name type="scientific">Cylindrotheca closterium</name>
    <dbReference type="NCBI Taxonomy" id="2856"/>
    <lineage>
        <taxon>Eukaryota</taxon>
        <taxon>Sar</taxon>
        <taxon>Stramenopiles</taxon>
        <taxon>Ochrophyta</taxon>
        <taxon>Bacillariophyta</taxon>
        <taxon>Bacillariophyceae</taxon>
        <taxon>Bacillariophycidae</taxon>
        <taxon>Bacillariales</taxon>
        <taxon>Bacillariaceae</taxon>
        <taxon>Cylindrotheca</taxon>
    </lineage>
</organism>
<sequence length="456" mass="52138">MFANFQRKEPSAIMHAGHRQRQQNHEGNEMKETEELLASELSKLSVQERAKALDDLHCVGEELQETPEMIQHSLSEFDYLVQTCANRIYSVAVNQNRAYVQDSEFRLKFLRANMYDTRKSVHQMMSFLQQKALYFGEDKVAHDIAASDLNEDEIELMRSGFCQIQEGRDRNGRVVVFNSFNRMPTRFRGMRDENFAAMNIRVVYHIVFNMLSSIPEVQTKGIVKIYYDESNGGDSPSLPGFNFFSQARQFGDTLPIFISSLHICLHSSPGSLALHNRMLQFLLKALPQSTRTRARLHYGSDLERQYKLRGYGIPLDTFPVDTSGNIRAVGQNTWCKGYLGNGTLTLGQQGGHESAAMAPISGGISEADILFGRGRLVQYHHGNIRFRELLGEHIEEYENLPRNQRRKASVVYTRELVASGARFLKENGNDGWIVCDFEEAVGKVLQFYRTSRRNRK</sequence>
<dbReference type="Proteomes" id="UP001295423">
    <property type="component" value="Unassembled WGS sequence"/>
</dbReference>
<evidence type="ECO:0000313" key="3">
    <source>
        <dbReference type="EMBL" id="CAJ1937616.1"/>
    </source>
</evidence>
<evidence type="ECO:0000259" key="2">
    <source>
        <dbReference type="Pfam" id="PF20710"/>
    </source>
</evidence>
<reference evidence="3" key="1">
    <citation type="submission" date="2023-08" db="EMBL/GenBank/DDBJ databases">
        <authorList>
            <person name="Audoor S."/>
            <person name="Bilcke G."/>
        </authorList>
    </citation>
    <scope>NUCLEOTIDE SEQUENCE</scope>
</reference>
<feature type="region of interest" description="Disordered" evidence="1">
    <location>
        <begin position="1"/>
        <end position="33"/>
    </location>
</feature>